<dbReference type="Pfam" id="PF04564">
    <property type="entry name" value="U-box"/>
    <property type="match status" value="1"/>
</dbReference>
<dbReference type="GO" id="GO:0000209">
    <property type="term" value="P:protein polyubiquitination"/>
    <property type="evidence" value="ECO:0007669"/>
    <property type="project" value="TreeGrafter"/>
</dbReference>
<evidence type="ECO:0000259" key="12">
    <source>
        <dbReference type="PROSITE" id="PS51698"/>
    </source>
</evidence>
<keyword evidence="9" id="KW-0007">Acetylation</keyword>
<protein>
    <recommendedName>
        <fullName evidence="11">Ubiquitin conjugation factor E4 A</fullName>
        <ecNumber evidence="5">2.3.2.27</ecNumber>
    </recommendedName>
</protein>
<dbReference type="EC" id="2.3.2.27" evidence="5"/>
<dbReference type="FunFam" id="3.30.40.10:FF:000055">
    <property type="entry name" value="Ubiquitin conjugation factor e4 a"/>
    <property type="match status" value="1"/>
</dbReference>
<dbReference type="InterPro" id="IPR019474">
    <property type="entry name" value="Ub_conjug_fac_E4_core"/>
</dbReference>
<evidence type="ECO:0000256" key="5">
    <source>
        <dbReference type="ARBA" id="ARBA00012483"/>
    </source>
</evidence>
<dbReference type="SUPFAM" id="SSF57850">
    <property type="entry name" value="RING/U-box"/>
    <property type="match status" value="1"/>
</dbReference>
<dbReference type="EMBL" id="CASHTH010001593">
    <property type="protein sequence ID" value="CAI8017106.1"/>
    <property type="molecule type" value="Genomic_DNA"/>
</dbReference>
<evidence type="ECO:0000256" key="8">
    <source>
        <dbReference type="ARBA" id="ARBA00022786"/>
    </source>
</evidence>
<evidence type="ECO:0000256" key="9">
    <source>
        <dbReference type="ARBA" id="ARBA00022990"/>
    </source>
</evidence>
<comment type="caution">
    <text evidence="13">The sequence shown here is derived from an EMBL/GenBank/DDBJ whole genome shotgun (WGS) entry which is preliminary data.</text>
</comment>
<comment type="pathway">
    <text evidence="3">Protein modification; protein ubiquitination.</text>
</comment>
<evidence type="ECO:0000313" key="14">
    <source>
        <dbReference type="Proteomes" id="UP001174909"/>
    </source>
</evidence>
<name>A0AA35RVI6_GEOBA</name>
<dbReference type="AlphaFoldDB" id="A0AA35RVI6"/>
<comment type="similarity">
    <text evidence="4">Belongs to the ubiquitin conjugation factor E4 family.</text>
</comment>
<dbReference type="Pfam" id="PF10408">
    <property type="entry name" value="Ufd2P_core"/>
    <property type="match status" value="1"/>
</dbReference>
<evidence type="ECO:0000256" key="1">
    <source>
        <dbReference type="ARBA" id="ARBA00000900"/>
    </source>
</evidence>
<dbReference type="GO" id="GO:0034450">
    <property type="term" value="F:ubiquitin-ubiquitin ligase activity"/>
    <property type="evidence" value="ECO:0007669"/>
    <property type="project" value="InterPro"/>
</dbReference>
<dbReference type="PANTHER" id="PTHR13931:SF16">
    <property type="entry name" value="UBIQUITIN CONJUGATION FACTOR E4 A"/>
    <property type="match status" value="1"/>
</dbReference>
<dbReference type="PANTHER" id="PTHR13931">
    <property type="entry name" value="UBIQUITINATION FACTOR E4"/>
    <property type="match status" value="1"/>
</dbReference>
<evidence type="ECO:0000256" key="7">
    <source>
        <dbReference type="ARBA" id="ARBA00022679"/>
    </source>
</evidence>
<keyword evidence="14" id="KW-1185">Reference proteome</keyword>
<sequence>MKCDKCHVCARMVKDWQKLCYRCALCVSDCWAFGLYGEGSFIQSVHSKRYSMPSSCRYPPHFPLTTATYYVIRLCVQVEDMDKFHFKPKELVSSIVAIYVNLGQSSEFCRALPQDGRSFSIELLEESARIMRNLGYVELMEKMTSLIDRVHKYSNRLQMEESALDDAPEEFLDPVTSELMKEPVRLPTSGVTMDKSNIMRHLFSDGTDPFNRSPLTADMLEPDNQLRQRILDWKSQKLAHLTHNDSLQ</sequence>
<dbReference type="InterPro" id="IPR003613">
    <property type="entry name" value="Ubox_domain"/>
</dbReference>
<keyword evidence="8" id="KW-0833">Ubl conjugation pathway</keyword>
<evidence type="ECO:0000313" key="13">
    <source>
        <dbReference type="EMBL" id="CAI8017106.1"/>
    </source>
</evidence>
<evidence type="ECO:0000256" key="11">
    <source>
        <dbReference type="ARBA" id="ARBA00040077"/>
    </source>
</evidence>
<dbReference type="Proteomes" id="UP001174909">
    <property type="component" value="Unassembled WGS sequence"/>
</dbReference>
<evidence type="ECO:0000256" key="6">
    <source>
        <dbReference type="ARBA" id="ARBA00022490"/>
    </source>
</evidence>
<keyword evidence="7" id="KW-0808">Transferase</keyword>
<evidence type="ECO:0000256" key="3">
    <source>
        <dbReference type="ARBA" id="ARBA00004906"/>
    </source>
</evidence>
<evidence type="ECO:0000256" key="4">
    <source>
        <dbReference type="ARBA" id="ARBA00007434"/>
    </source>
</evidence>
<dbReference type="PROSITE" id="PS51698">
    <property type="entry name" value="U_BOX"/>
    <property type="match status" value="1"/>
</dbReference>
<dbReference type="InterPro" id="IPR013083">
    <property type="entry name" value="Znf_RING/FYVE/PHD"/>
</dbReference>
<dbReference type="Gene3D" id="3.30.40.10">
    <property type="entry name" value="Zinc/RING finger domain, C3HC4 (zinc finger)"/>
    <property type="match status" value="1"/>
</dbReference>
<gene>
    <name evidence="13" type="ORF">GBAR_LOCUS10436</name>
</gene>
<dbReference type="GO" id="GO:0005737">
    <property type="term" value="C:cytoplasm"/>
    <property type="evidence" value="ECO:0007669"/>
    <property type="project" value="UniProtKB-SubCell"/>
</dbReference>
<dbReference type="GO" id="GO:0036503">
    <property type="term" value="P:ERAD pathway"/>
    <property type="evidence" value="ECO:0007669"/>
    <property type="project" value="InterPro"/>
</dbReference>
<proteinExistence type="inferred from homology"/>
<dbReference type="InterPro" id="IPR045132">
    <property type="entry name" value="UBE4"/>
</dbReference>
<dbReference type="GO" id="GO:0000151">
    <property type="term" value="C:ubiquitin ligase complex"/>
    <property type="evidence" value="ECO:0007669"/>
    <property type="project" value="InterPro"/>
</dbReference>
<dbReference type="GO" id="GO:0005634">
    <property type="term" value="C:nucleus"/>
    <property type="evidence" value="ECO:0007669"/>
    <property type="project" value="TreeGrafter"/>
</dbReference>
<organism evidence="13 14">
    <name type="scientific">Geodia barretti</name>
    <name type="common">Barrett's horny sponge</name>
    <dbReference type="NCBI Taxonomy" id="519541"/>
    <lineage>
        <taxon>Eukaryota</taxon>
        <taxon>Metazoa</taxon>
        <taxon>Porifera</taxon>
        <taxon>Demospongiae</taxon>
        <taxon>Heteroscleromorpha</taxon>
        <taxon>Tetractinellida</taxon>
        <taxon>Astrophorina</taxon>
        <taxon>Geodiidae</taxon>
        <taxon>Geodia</taxon>
    </lineage>
</organism>
<comment type="catalytic activity">
    <reaction evidence="1">
        <text>S-ubiquitinyl-[E2 ubiquitin-conjugating enzyme]-L-cysteine + [acceptor protein]-L-lysine = [E2 ubiquitin-conjugating enzyme]-L-cysteine + N(6)-ubiquitinyl-[acceptor protein]-L-lysine.</text>
        <dbReference type="EC" id="2.3.2.27"/>
    </reaction>
</comment>
<comment type="function">
    <text evidence="10">Ubiquitin-protein ligase that probably functions as an E3 ligase in conjunction with specific E1 and E2 ligases. May also function as an E4 ligase mediating the assembly of polyubiquitin chains on substrates ubiquitinated by another E3 ubiquitin ligase. Mediates 'Lys-48'-linked polyubiquitination of substrates.</text>
</comment>
<evidence type="ECO:0000256" key="10">
    <source>
        <dbReference type="ARBA" id="ARBA00037624"/>
    </source>
</evidence>
<keyword evidence="6" id="KW-0963">Cytoplasm</keyword>
<reference evidence="13" key="1">
    <citation type="submission" date="2023-03" db="EMBL/GenBank/DDBJ databases">
        <authorList>
            <person name="Steffen K."/>
            <person name="Cardenas P."/>
        </authorList>
    </citation>
    <scope>NUCLEOTIDE SEQUENCE</scope>
</reference>
<feature type="domain" description="U-box" evidence="12">
    <location>
        <begin position="166"/>
        <end position="240"/>
    </location>
</feature>
<dbReference type="GO" id="GO:0006511">
    <property type="term" value="P:ubiquitin-dependent protein catabolic process"/>
    <property type="evidence" value="ECO:0007669"/>
    <property type="project" value="InterPro"/>
</dbReference>
<dbReference type="SMART" id="SM00504">
    <property type="entry name" value="Ubox"/>
    <property type="match status" value="1"/>
</dbReference>
<accession>A0AA35RVI6</accession>
<comment type="subcellular location">
    <subcellularLocation>
        <location evidence="2">Cytoplasm</location>
    </subcellularLocation>
</comment>
<evidence type="ECO:0000256" key="2">
    <source>
        <dbReference type="ARBA" id="ARBA00004496"/>
    </source>
</evidence>